<evidence type="ECO:0000313" key="3">
    <source>
        <dbReference type="Proteomes" id="UP001501410"/>
    </source>
</evidence>
<dbReference type="InterPro" id="IPR038725">
    <property type="entry name" value="YdaG_split_barrel_FMN-bd"/>
</dbReference>
<comment type="caution">
    <text evidence="2">The sequence shown here is derived from an EMBL/GenBank/DDBJ whole genome shotgun (WGS) entry which is preliminary data.</text>
</comment>
<dbReference type="Pfam" id="PF16242">
    <property type="entry name" value="Pyrid_ox_like"/>
    <property type="match status" value="1"/>
</dbReference>
<organism evidence="2 3">
    <name type="scientific">Rurimicrobium arvi</name>
    <dbReference type="NCBI Taxonomy" id="2049916"/>
    <lineage>
        <taxon>Bacteria</taxon>
        <taxon>Pseudomonadati</taxon>
        <taxon>Bacteroidota</taxon>
        <taxon>Chitinophagia</taxon>
        <taxon>Chitinophagales</taxon>
        <taxon>Chitinophagaceae</taxon>
        <taxon>Rurimicrobium</taxon>
    </lineage>
</organism>
<dbReference type="Proteomes" id="UP001501410">
    <property type="component" value="Unassembled WGS sequence"/>
</dbReference>
<name>A0ABP8N2F6_9BACT</name>
<feature type="domain" description="General stress protein FMN-binding split barrel" evidence="1">
    <location>
        <begin position="14"/>
        <end position="162"/>
    </location>
</feature>
<evidence type="ECO:0000259" key="1">
    <source>
        <dbReference type="Pfam" id="PF16242"/>
    </source>
</evidence>
<reference evidence="3" key="1">
    <citation type="journal article" date="2019" name="Int. J. Syst. Evol. Microbiol.">
        <title>The Global Catalogue of Microorganisms (GCM) 10K type strain sequencing project: providing services to taxonomists for standard genome sequencing and annotation.</title>
        <authorList>
            <consortium name="The Broad Institute Genomics Platform"/>
            <consortium name="The Broad Institute Genome Sequencing Center for Infectious Disease"/>
            <person name="Wu L."/>
            <person name="Ma J."/>
        </authorList>
    </citation>
    <scope>NUCLEOTIDE SEQUENCE [LARGE SCALE GENOMIC DNA]</scope>
    <source>
        <strain evidence="3">JCM 31921</strain>
    </source>
</reference>
<evidence type="ECO:0000313" key="2">
    <source>
        <dbReference type="EMBL" id="GAA4458826.1"/>
    </source>
</evidence>
<dbReference type="PANTHER" id="PTHR34818:SF1">
    <property type="entry name" value="PROTEIN BLI-3"/>
    <property type="match status" value="1"/>
</dbReference>
<dbReference type="InterPro" id="IPR052917">
    <property type="entry name" value="Stress-Dev_Protein"/>
</dbReference>
<gene>
    <name evidence="2" type="ORF">GCM10023092_27770</name>
</gene>
<proteinExistence type="predicted"/>
<keyword evidence="3" id="KW-1185">Reference proteome</keyword>
<dbReference type="EMBL" id="BAABEZ010000024">
    <property type="protein sequence ID" value="GAA4458826.1"/>
    <property type="molecule type" value="Genomic_DNA"/>
</dbReference>
<dbReference type="SUPFAM" id="SSF50475">
    <property type="entry name" value="FMN-binding split barrel"/>
    <property type="match status" value="1"/>
</dbReference>
<dbReference type="InterPro" id="IPR012349">
    <property type="entry name" value="Split_barrel_FMN-bd"/>
</dbReference>
<protein>
    <submittedName>
        <fullName evidence="2">Pyridoxamine 5'-phosphate oxidase family protein</fullName>
    </submittedName>
</protein>
<accession>A0ABP8N2F6</accession>
<dbReference type="Gene3D" id="2.30.110.10">
    <property type="entry name" value="Electron Transport, Fmn-binding Protein, Chain A"/>
    <property type="match status" value="1"/>
</dbReference>
<sequence>MFNTMSQKNVYNQEAIDKLKDLVNEIDVCMFCSAIDKGSLHTVPMSRQEVDDEGAIWFLLSAESDTCKNVMQDPAVQLLYAQVNDYNFVTVKGTASVSRDQERIDKYWNRFVEAWFEKGKEDPNIRVMKVTVDEAHYWDTKDSKFVTFLKLAASAVTGAKTDKGREGDIVIP</sequence>
<dbReference type="PANTHER" id="PTHR34818">
    <property type="entry name" value="PROTEIN BLI-3"/>
    <property type="match status" value="1"/>
</dbReference>